<protein>
    <submittedName>
        <fullName evidence="1">Uncharacterized protein</fullName>
    </submittedName>
</protein>
<name>A0A0A9E9Y5_ARUDO</name>
<sequence length="46" mass="4177">MNAPSKPATTGAAELCSLVEGGSGVVALLPSAPGALAPGVVDGDGA</sequence>
<dbReference type="AlphaFoldDB" id="A0A0A9E9Y5"/>
<reference evidence="1" key="1">
    <citation type="submission" date="2014-09" db="EMBL/GenBank/DDBJ databases">
        <authorList>
            <person name="Magalhaes I.L.F."/>
            <person name="Oliveira U."/>
            <person name="Santos F.R."/>
            <person name="Vidigal T.H.D.A."/>
            <person name="Brescovit A.D."/>
            <person name="Santos A.J."/>
        </authorList>
    </citation>
    <scope>NUCLEOTIDE SEQUENCE</scope>
    <source>
        <tissue evidence="1">Shoot tissue taken approximately 20 cm above the soil surface</tissue>
    </source>
</reference>
<organism evidence="1">
    <name type="scientific">Arundo donax</name>
    <name type="common">Giant reed</name>
    <name type="synonym">Donax arundinaceus</name>
    <dbReference type="NCBI Taxonomy" id="35708"/>
    <lineage>
        <taxon>Eukaryota</taxon>
        <taxon>Viridiplantae</taxon>
        <taxon>Streptophyta</taxon>
        <taxon>Embryophyta</taxon>
        <taxon>Tracheophyta</taxon>
        <taxon>Spermatophyta</taxon>
        <taxon>Magnoliopsida</taxon>
        <taxon>Liliopsida</taxon>
        <taxon>Poales</taxon>
        <taxon>Poaceae</taxon>
        <taxon>PACMAD clade</taxon>
        <taxon>Arundinoideae</taxon>
        <taxon>Arundineae</taxon>
        <taxon>Arundo</taxon>
    </lineage>
</organism>
<dbReference type="EMBL" id="GBRH01201034">
    <property type="protein sequence ID" value="JAD96861.1"/>
    <property type="molecule type" value="Transcribed_RNA"/>
</dbReference>
<accession>A0A0A9E9Y5</accession>
<reference evidence="1" key="2">
    <citation type="journal article" date="2015" name="Data Brief">
        <title>Shoot transcriptome of the giant reed, Arundo donax.</title>
        <authorList>
            <person name="Barrero R.A."/>
            <person name="Guerrero F.D."/>
            <person name="Moolhuijzen P."/>
            <person name="Goolsby J.A."/>
            <person name="Tidwell J."/>
            <person name="Bellgard S.E."/>
            <person name="Bellgard M.I."/>
        </authorList>
    </citation>
    <scope>NUCLEOTIDE SEQUENCE</scope>
    <source>
        <tissue evidence="1">Shoot tissue taken approximately 20 cm above the soil surface</tissue>
    </source>
</reference>
<evidence type="ECO:0000313" key="1">
    <source>
        <dbReference type="EMBL" id="JAD96861.1"/>
    </source>
</evidence>
<proteinExistence type="predicted"/>